<dbReference type="InterPro" id="IPR006059">
    <property type="entry name" value="SBP"/>
</dbReference>
<accession>A0ABV7BW77</accession>
<feature type="signal peptide" evidence="5">
    <location>
        <begin position="1"/>
        <end position="25"/>
    </location>
</feature>
<reference evidence="7" key="1">
    <citation type="journal article" date="2019" name="Int. J. Syst. Evol. Microbiol.">
        <title>The Global Catalogue of Microorganisms (GCM) 10K type strain sequencing project: providing services to taxonomists for standard genome sequencing and annotation.</title>
        <authorList>
            <consortium name="The Broad Institute Genomics Platform"/>
            <consortium name="The Broad Institute Genome Sequencing Center for Infectious Disease"/>
            <person name="Wu L."/>
            <person name="Ma J."/>
        </authorList>
    </citation>
    <scope>NUCLEOTIDE SEQUENCE [LARGE SCALE GENOMIC DNA]</scope>
    <source>
        <strain evidence="7">CGMCC 1.16855</strain>
    </source>
</reference>
<dbReference type="InterPro" id="IPR050490">
    <property type="entry name" value="Bact_solute-bd_prot1"/>
</dbReference>
<comment type="subcellular location">
    <subcellularLocation>
        <location evidence="1">Periplasm</location>
    </subcellularLocation>
</comment>
<feature type="chain" id="PRO_5045297427" evidence="5">
    <location>
        <begin position="26"/>
        <end position="426"/>
    </location>
</feature>
<dbReference type="EMBL" id="JBHRSB010000003">
    <property type="protein sequence ID" value="MFC3000946.1"/>
    <property type="molecule type" value="Genomic_DNA"/>
</dbReference>
<dbReference type="PANTHER" id="PTHR43649">
    <property type="entry name" value="ARABINOSE-BINDING PROTEIN-RELATED"/>
    <property type="match status" value="1"/>
</dbReference>
<keyword evidence="7" id="KW-1185">Reference proteome</keyword>
<evidence type="ECO:0000256" key="1">
    <source>
        <dbReference type="ARBA" id="ARBA00004418"/>
    </source>
</evidence>
<sequence length="426" mass="46380">MTIRTSRRGLLATAGALALPLGAGAQSAPARITFAWPFAGGERGMQILVNRFNEGQRAVQVEMQVVPQVQAIPRLTTAFAGGAGPDCLAMSDAWISQFAGGGWLENLDPLLAGTSIEQEIVPGSMQIARMMGGRAFYVGYMVEAYSLYYNRRLFQEAGIGEAPGTIEAFRGAAIKLTDARRNRYGYFVLGGTGWQFQQWSTWMLNHGGTGVDRSFFDAAGRCVLAGPRHVEGLEKWIALYQRDRVSPPASATGTFQDQTNAFAAGQVAMVMGWGIGLSTLAEGVGEANLGVAAMPAGPAGQYFYYAGNGFSVNAASRQKDAAWEFLRWVLRRENMEFWNREFGAIPANMAVWDAEWLRAPKYQAPIAMIRATDQLLRHPRHLPGYASFQAQFAPEQVQRTLLGRQTPAQQAQAIATALNDLRARAA</sequence>
<comment type="caution">
    <text evidence="6">The sequence shown here is derived from an EMBL/GenBank/DDBJ whole genome shotgun (WGS) entry which is preliminary data.</text>
</comment>
<keyword evidence="4 5" id="KW-0732">Signal</keyword>
<evidence type="ECO:0000313" key="7">
    <source>
        <dbReference type="Proteomes" id="UP001595420"/>
    </source>
</evidence>
<comment type="similarity">
    <text evidence="2">Belongs to the bacterial solute-binding protein 1 family.</text>
</comment>
<organism evidence="6 7">
    <name type="scientific">Falsiroseomonas tokyonensis</name>
    <dbReference type="NCBI Taxonomy" id="430521"/>
    <lineage>
        <taxon>Bacteria</taxon>
        <taxon>Pseudomonadati</taxon>
        <taxon>Pseudomonadota</taxon>
        <taxon>Alphaproteobacteria</taxon>
        <taxon>Acetobacterales</taxon>
        <taxon>Roseomonadaceae</taxon>
        <taxon>Falsiroseomonas</taxon>
    </lineage>
</organism>
<dbReference type="PANTHER" id="PTHR43649:SF34">
    <property type="entry name" value="ABC TRANSPORTER PERIPLASMIC-BINDING PROTEIN YCJN-RELATED"/>
    <property type="match status" value="1"/>
</dbReference>
<dbReference type="Pfam" id="PF01547">
    <property type="entry name" value="SBP_bac_1"/>
    <property type="match status" value="1"/>
</dbReference>
<evidence type="ECO:0000256" key="2">
    <source>
        <dbReference type="ARBA" id="ARBA00008520"/>
    </source>
</evidence>
<keyword evidence="3" id="KW-0813">Transport</keyword>
<evidence type="ECO:0000313" key="6">
    <source>
        <dbReference type="EMBL" id="MFC3000946.1"/>
    </source>
</evidence>
<protein>
    <submittedName>
        <fullName evidence="6">ABC transporter substrate-binding protein</fullName>
    </submittedName>
</protein>
<evidence type="ECO:0000256" key="3">
    <source>
        <dbReference type="ARBA" id="ARBA00022448"/>
    </source>
</evidence>
<dbReference type="CDD" id="cd13585">
    <property type="entry name" value="PBP2_TMBP_like"/>
    <property type="match status" value="1"/>
</dbReference>
<name>A0ABV7BW77_9PROT</name>
<evidence type="ECO:0000256" key="4">
    <source>
        <dbReference type="ARBA" id="ARBA00022729"/>
    </source>
</evidence>
<proteinExistence type="inferred from homology"/>
<dbReference type="PROSITE" id="PS51318">
    <property type="entry name" value="TAT"/>
    <property type="match status" value="1"/>
</dbReference>
<dbReference type="Proteomes" id="UP001595420">
    <property type="component" value="Unassembled WGS sequence"/>
</dbReference>
<dbReference type="InterPro" id="IPR006311">
    <property type="entry name" value="TAT_signal"/>
</dbReference>
<dbReference type="RefSeq" id="WP_216837004.1">
    <property type="nucleotide sequence ID" value="NZ_JAFNJS010000003.1"/>
</dbReference>
<gene>
    <name evidence="6" type="ORF">ACFOD3_13670</name>
</gene>
<evidence type="ECO:0000256" key="5">
    <source>
        <dbReference type="SAM" id="SignalP"/>
    </source>
</evidence>